<feature type="domain" description="CheW-like" evidence="1">
    <location>
        <begin position="7"/>
        <end position="153"/>
    </location>
</feature>
<dbReference type="AlphaFoldDB" id="A0A3B0WT21"/>
<dbReference type="EMBL" id="UOFE01000049">
    <property type="protein sequence ID" value="VAW55573.1"/>
    <property type="molecule type" value="Genomic_DNA"/>
</dbReference>
<dbReference type="Gene3D" id="2.40.50.180">
    <property type="entry name" value="CheA-289, Domain 4"/>
    <property type="match status" value="1"/>
</dbReference>
<dbReference type="PROSITE" id="PS50851">
    <property type="entry name" value="CHEW"/>
    <property type="match status" value="1"/>
</dbReference>
<dbReference type="GO" id="GO:0007165">
    <property type="term" value="P:signal transduction"/>
    <property type="evidence" value="ECO:0007669"/>
    <property type="project" value="InterPro"/>
</dbReference>
<proteinExistence type="predicted"/>
<accession>A0A3B0WT21</accession>
<evidence type="ECO:0000313" key="2">
    <source>
        <dbReference type="EMBL" id="VAW55573.1"/>
    </source>
</evidence>
<dbReference type="Pfam" id="PF01584">
    <property type="entry name" value="CheW"/>
    <property type="match status" value="1"/>
</dbReference>
<sequence length="156" mass="16879">MTVDTELIKCVILTLRKENVIVPNALVAEIISVKDLEGSEDAPAWFLGRMNWRGADVPLLSFEAASGAEMNKVNLNTQAVVLYAVGKSGEVTDNPYLGLVMSGVPHVSRFTREQITTDGEEIEEHPMVAQKVRINGARVSILDVDAMVEMVAGLAA</sequence>
<dbReference type="SMART" id="SM00260">
    <property type="entry name" value="CheW"/>
    <property type="match status" value="1"/>
</dbReference>
<dbReference type="InterPro" id="IPR002545">
    <property type="entry name" value="CheW-lke_dom"/>
</dbReference>
<protein>
    <recommendedName>
        <fullName evidence="1">CheW-like domain-containing protein</fullName>
    </recommendedName>
</protein>
<dbReference type="SUPFAM" id="SSF50341">
    <property type="entry name" value="CheW-like"/>
    <property type="match status" value="1"/>
</dbReference>
<reference evidence="2" key="1">
    <citation type="submission" date="2018-06" db="EMBL/GenBank/DDBJ databases">
        <authorList>
            <person name="Zhirakovskaya E."/>
        </authorList>
    </citation>
    <scope>NUCLEOTIDE SEQUENCE</scope>
</reference>
<organism evidence="2">
    <name type="scientific">hydrothermal vent metagenome</name>
    <dbReference type="NCBI Taxonomy" id="652676"/>
    <lineage>
        <taxon>unclassified sequences</taxon>
        <taxon>metagenomes</taxon>
        <taxon>ecological metagenomes</taxon>
    </lineage>
</organism>
<dbReference type="InterPro" id="IPR036061">
    <property type="entry name" value="CheW-like_dom_sf"/>
</dbReference>
<dbReference type="Gene3D" id="2.30.30.40">
    <property type="entry name" value="SH3 Domains"/>
    <property type="match status" value="1"/>
</dbReference>
<dbReference type="GO" id="GO:0006935">
    <property type="term" value="P:chemotaxis"/>
    <property type="evidence" value="ECO:0007669"/>
    <property type="project" value="InterPro"/>
</dbReference>
<evidence type="ECO:0000259" key="1">
    <source>
        <dbReference type="PROSITE" id="PS50851"/>
    </source>
</evidence>
<name>A0A3B0WT21_9ZZZZ</name>
<gene>
    <name evidence="2" type="ORF">MNBD_GAMMA05-2144</name>
</gene>